<protein>
    <submittedName>
        <fullName evidence="1">Uncharacterized protein</fullName>
    </submittedName>
</protein>
<reference evidence="1" key="1">
    <citation type="submission" date="2021-08" db="EMBL/GenBank/DDBJ databases">
        <title>The first chromosome-level gecko genome reveals the dynamic sex chromosomes of Neotropical dwarf geckos (Sphaerodactylidae: Sphaerodactylus).</title>
        <authorList>
            <person name="Pinto B.J."/>
            <person name="Keating S.E."/>
            <person name="Gamble T."/>
        </authorList>
    </citation>
    <scope>NUCLEOTIDE SEQUENCE</scope>
    <source>
        <strain evidence="1">TG3544</strain>
    </source>
</reference>
<sequence length="152" mass="17388">MVTIGDLPPDVLEEVLSRVPGRDLVCNCRLVCLQWRDVVDLPALWKRKCQREGFGLAMSDRSILDWKTFYFLCSLKRNLIKNPCGESLYLEIEKQLVLALKVLGGLKLSQTFTSGTWYSPPWTVPLQNIAVCMGKRLDVRFLSLFFFTGKRG</sequence>
<organism evidence="1 2">
    <name type="scientific">Sphaerodactylus townsendi</name>
    <dbReference type="NCBI Taxonomy" id="933632"/>
    <lineage>
        <taxon>Eukaryota</taxon>
        <taxon>Metazoa</taxon>
        <taxon>Chordata</taxon>
        <taxon>Craniata</taxon>
        <taxon>Vertebrata</taxon>
        <taxon>Euteleostomi</taxon>
        <taxon>Lepidosauria</taxon>
        <taxon>Squamata</taxon>
        <taxon>Bifurcata</taxon>
        <taxon>Gekkota</taxon>
        <taxon>Sphaerodactylidae</taxon>
        <taxon>Sphaerodactylus</taxon>
    </lineage>
</organism>
<gene>
    <name evidence="1" type="ORF">K3G42_012734</name>
</gene>
<comment type="caution">
    <text evidence="1">The sequence shown here is derived from an EMBL/GenBank/DDBJ whole genome shotgun (WGS) entry which is preliminary data.</text>
</comment>
<evidence type="ECO:0000313" key="2">
    <source>
        <dbReference type="Proteomes" id="UP000827872"/>
    </source>
</evidence>
<dbReference type="EMBL" id="CM037629">
    <property type="protein sequence ID" value="KAH7990918.1"/>
    <property type="molecule type" value="Genomic_DNA"/>
</dbReference>
<name>A0ACB8EEU8_9SAUR</name>
<proteinExistence type="predicted"/>
<evidence type="ECO:0000313" key="1">
    <source>
        <dbReference type="EMBL" id="KAH7990918.1"/>
    </source>
</evidence>
<accession>A0ACB8EEU8</accession>
<dbReference type="Proteomes" id="UP000827872">
    <property type="component" value="Linkage Group LG16"/>
</dbReference>
<keyword evidence="2" id="KW-1185">Reference proteome</keyword>